<dbReference type="Gene3D" id="3.30.230.10">
    <property type="match status" value="1"/>
</dbReference>
<keyword evidence="5 7" id="KW-0378">Hydrolase</keyword>
<comment type="similarity">
    <text evidence="7">Belongs to the RnpA family.</text>
</comment>
<dbReference type="InterPro" id="IPR014721">
    <property type="entry name" value="Ribsml_uS5_D2-typ_fold_subgr"/>
</dbReference>
<evidence type="ECO:0000256" key="4">
    <source>
        <dbReference type="ARBA" id="ARBA00022759"/>
    </source>
</evidence>
<evidence type="ECO:0000256" key="2">
    <source>
        <dbReference type="ARBA" id="ARBA00022694"/>
    </source>
</evidence>
<dbReference type="PROSITE" id="PS00648">
    <property type="entry name" value="RIBONUCLEASE_P"/>
    <property type="match status" value="1"/>
</dbReference>
<accession>A0A538TD01</accession>
<comment type="function">
    <text evidence="1 7">RNaseP catalyzes the removal of the 5'-leader sequence from pre-tRNA to produce the mature 5'-terminus. It can also cleave other RNA substrates such as 4.5S RNA. The protein component plays an auxiliary but essential role in vivo by binding to the 5'-leader sequence and broadening the substrate specificity of the ribozyme.</text>
</comment>
<gene>
    <name evidence="7 10" type="primary">rnpA</name>
    <name evidence="9" type="ORF">E6K71_08075</name>
    <name evidence="10" type="ORF">E6K75_01320</name>
</gene>
<dbReference type="EC" id="3.1.26.5" evidence="7 8"/>
<comment type="catalytic activity">
    <reaction evidence="7">
        <text>Endonucleolytic cleavage of RNA, removing 5'-extranucleotides from tRNA precursor.</text>
        <dbReference type="EC" id="3.1.26.5"/>
    </reaction>
</comment>
<dbReference type="EMBL" id="VBOV01000031">
    <property type="protein sequence ID" value="TMQ61424.1"/>
    <property type="molecule type" value="Genomic_DNA"/>
</dbReference>
<dbReference type="NCBIfam" id="TIGR00188">
    <property type="entry name" value="rnpA"/>
    <property type="match status" value="1"/>
</dbReference>
<keyword evidence="4 7" id="KW-0255">Endonuclease</keyword>
<evidence type="ECO:0000256" key="6">
    <source>
        <dbReference type="ARBA" id="ARBA00022884"/>
    </source>
</evidence>
<dbReference type="InterPro" id="IPR020568">
    <property type="entry name" value="Ribosomal_Su5_D2-typ_SF"/>
</dbReference>
<dbReference type="PANTHER" id="PTHR33992:SF1">
    <property type="entry name" value="RIBONUCLEASE P PROTEIN COMPONENT"/>
    <property type="match status" value="1"/>
</dbReference>
<dbReference type="EMBL" id="VBOR01000088">
    <property type="protein sequence ID" value="TMQ48090.1"/>
    <property type="molecule type" value="Genomic_DNA"/>
</dbReference>
<dbReference type="HAMAP" id="MF_00227">
    <property type="entry name" value="RNase_P"/>
    <property type="match status" value="1"/>
</dbReference>
<dbReference type="Proteomes" id="UP000316292">
    <property type="component" value="Unassembled WGS sequence"/>
</dbReference>
<comment type="caution">
    <text evidence="10">The sequence shown here is derived from an EMBL/GenBank/DDBJ whole genome shotgun (WGS) entry which is preliminary data.</text>
</comment>
<keyword evidence="6 7" id="KW-0694">RNA-binding</keyword>
<reference evidence="11 12" key="1">
    <citation type="journal article" date="2019" name="Nat. Microbiol.">
        <title>Mediterranean grassland soil C-N compound turnover is dependent on rainfall and depth, and is mediated by genomically divergent microorganisms.</title>
        <authorList>
            <person name="Diamond S."/>
            <person name="Andeer P.F."/>
            <person name="Li Z."/>
            <person name="Crits-Christoph A."/>
            <person name="Burstein D."/>
            <person name="Anantharaman K."/>
            <person name="Lane K.R."/>
            <person name="Thomas B.C."/>
            <person name="Pan C."/>
            <person name="Northen T.R."/>
            <person name="Banfield J.F."/>
        </authorList>
    </citation>
    <scope>NUCLEOTIDE SEQUENCE [LARGE SCALE GENOMIC DNA]</scope>
    <source>
        <strain evidence="9">WS_1</strain>
        <strain evidence="10">WS_5</strain>
    </source>
</reference>
<evidence type="ECO:0000256" key="5">
    <source>
        <dbReference type="ARBA" id="ARBA00022801"/>
    </source>
</evidence>
<name>A0A538TD01_UNCEI</name>
<evidence type="ECO:0000256" key="8">
    <source>
        <dbReference type="NCBIfam" id="TIGR00188"/>
    </source>
</evidence>
<evidence type="ECO:0000256" key="3">
    <source>
        <dbReference type="ARBA" id="ARBA00022722"/>
    </source>
</evidence>
<dbReference type="GO" id="GO:0004526">
    <property type="term" value="F:ribonuclease P activity"/>
    <property type="evidence" value="ECO:0007669"/>
    <property type="project" value="UniProtKB-UniRule"/>
</dbReference>
<dbReference type="Pfam" id="PF00825">
    <property type="entry name" value="Ribonuclease_P"/>
    <property type="match status" value="1"/>
</dbReference>
<evidence type="ECO:0000313" key="11">
    <source>
        <dbReference type="Proteomes" id="UP000316292"/>
    </source>
</evidence>
<sequence length="114" mass="13085">MPGAVRPRDRRLHQGWQFREVYQSGKSFHGSLMTLVCLPRRDHGRVGFVASRKVGPAVRRNRAKRLLRESFRSQSPGVRDRECWRIWIARSACATAALVEVSAEMKSLLAREPE</sequence>
<evidence type="ECO:0000313" key="9">
    <source>
        <dbReference type="EMBL" id="TMQ48090.1"/>
    </source>
</evidence>
<dbReference type="SUPFAM" id="SSF54211">
    <property type="entry name" value="Ribosomal protein S5 domain 2-like"/>
    <property type="match status" value="1"/>
</dbReference>
<protein>
    <recommendedName>
        <fullName evidence="7 8">Ribonuclease P protein component</fullName>
        <shortName evidence="7">RNase P protein</shortName>
        <shortName evidence="7">RNaseP protein</shortName>
        <ecNumber evidence="7 8">3.1.26.5</ecNumber>
    </recommendedName>
    <alternativeName>
        <fullName evidence="7">Protein C5</fullName>
    </alternativeName>
</protein>
<dbReference type="InterPro" id="IPR000100">
    <property type="entry name" value="RNase_P"/>
</dbReference>
<dbReference type="InterPro" id="IPR020539">
    <property type="entry name" value="RNase_P_CS"/>
</dbReference>
<dbReference type="AlphaFoldDB" id="A0A538TD01"/>
<keyword evidence="3 7" id="KW-0540">Nuclease</keyword>
<dbReference type="GO" id="GO:0030677">
    <property type="term" value="C:ribonuclease P complex"/>
    <property type="evidence" value="ECO:0007669"/>
    <property type="project" value="TreeGrafter"/>
</dbReference>
<dbReference type="PANTHER" id="PTHR33992">
    <property type="entry name" value="RIBONUCLEASE P PROTEIN COMPONENT"/>
    <property type="match status" value="1"/>
</dbReference>
<dbReference type="Proteomes" id="UP000320913">
    <property type="component" value="Unassembled WGS sequence"/>
</dbReference>
<dbReference type="GO" id="GO:0001682">
    <property type="term" value="P:tRNA 5'-leader removal"/>
    <property type="evidence" value="ECO:0007669"/>
    <property type="project" value="UniProtKB-UniRule"/>
</dbReference>
<dbReference type="GO" id="GO:0042781">
    <property type="term" value="F:3'-tRNA processing endoribonuclease activity"/>
    <property type="evidence" value="ECO:0007669"/>
    <property type="project" value="TreeGrafter"/>
</dbReference>
<evidence type="ECO:0000256" key="7">
    <source>
        <dbReference type="HAMAP-Rule" id="MF_00227"/>
    </source>
</evidence>
<organism evidence="10 12">
    <name type="scientific">Eiseniibacteriota bacterium</name>
    <dbReference type="NCBI Taxonomy" id="2212470"/>
    <lineage>
        <taxon>Bacteria</taxon>
        <taxon>Candidatus Eiseniibacteriota</taxon>
    </lineage>
</organism>
<keyword evidence="2 7" id="KW-0819">tRNA processing</keyword>
<evidence type="ECO:0000256" key="1">
    <source>
        <dbReference type="ARBA" id="ARBA00002663"/>
    </source>
</evidence>
<comment type="subunit">
    <text evidence="7">Consists of a catalytic RNA component (M1 or rnpB) and a protein subunit.</text>
</comment>
<proteinExistence type="inferred from homology"/>
<evidence type="ECO:0000313" key="10">
    <source>
        <dbReference type="EMBL" id="TMQ61424.1"/>
    </source>
</evidence>
<evidence type="ECO:0000313" key="12">
    <source>
        <dbReference type="Proteomes" id="UP000320913"/>
    </source>
</evidence>
<dbReference type="GO" id="GO:0000049">
    <property type="term" value="F:tRNA binding"/>
    <property type="evidence" value="ECO:0007669"/>
    <property type="project" value="UniProtKB-UniRule"/>
</dbReference>